<sequence>MNWIDSSVDDFCRGMGLDTVDFSSTGRVQLTFQLSGTLHIERHQDNIFLMLSRGISWHQSSELIKGALALCNFENGWPFSVRTGLLGEETLVFTAQINGAEVTIPSLEQAFALLIRLHNEVVEK</sequence>
<dbReference type="CDD" id="cd17031">
    <property type="entry name" value="T3SC_IA_SycN-like"/>
    <property type="match status" value="1"/>
</dbReference>
<dbReference type="Pfam" id="PF21665">
    <property type="entry name" value="Type_III_SycN"/>
    <property type="match status" value="1"/>
</dbReference>
<dbReference type="InterPro" id="IPR012673">
    <property type="entry name" value="T3SS_SynN"/>
</dbReference>
<dbReference type="RefSeq" id="WP_049845010.1">
    <property type="nucleotide sequence ID" value="NZ_LLEI02000091.1"/>
</dbReference>
<dbReference type="Gene3D" id="3.30.1460.10">
    <property type="match status" value="1"/>
</dbReference>
<name>A0A177XTW6_9VIBR</name>
<dbReference type="GeneID" id="78075261"/>
<evidence type="ECO:0000313" key="2">
    <source>
        <dbReference type="Proteomes" id="UP000078406"/>
    </source>
</evidence>
<reference evidence="1 2" key="1">
    <citation type="journal article" date="2016" name="Syst. Appl. Microbiol.">
        <title>Vibrio bivalvicida sp. nov., a novel larval pathogen for bivalve molluscs reared in a hatchery.</title>
        <authorList>
            <person name="Dubert J."/>
            <person name="Romalde J.L."/>
            <person name="Prado S."/>
            <person name="Barja J.L."/>
        </authorList>
    </citation>
    <scope>NUCLEOTIDE SEQUENCE [LARGE SCALE GENOMIC DNA]</scope>
    <source>
        <strain evidence="1 2">605</strain>
    </source>
</reference>
<protein>
    <submittedName>
        <fullName evidence="1">Type III secretion chaperone SycN</fullName>
    </submittedName>
</protein>
<evidence type="ECO:0000313" key="1">
    <source>
        <dbReference type="EMBL" id="OAJ92072.1"/>
    </source>
</evidence>
<organism evidence="1 2">
    <name type="scientific">Vibrio bivalvicida</name>
    <dbReference type="NCBI Taxonomy" id="1276888"/>
    <lineage>
        <taxon>Bacteria</taxon>
        <taxon>Pseudomonadati</taxon>
        <taxon>Pseudomonadota</taxon>
        <taxon>Gammaproteobacteria</taxon>
        <taxon>Vibrionales</taxon>
        <taxon>Vibrionaceae</taxon>
        <taxon>Vibrio</taxon>
        <taxon>Vibrio oreintalis group</taxon>
    </lineage>
</organism>
<accession>A0A177XTW6</accession>
<dbReference type="Proteomes" id="UP000078406">
    <property type="component" value="Unassembled WGS sequence"/>
</dbReference>
<dbReference type="SUPFAM" id="SSF69635">
    <property type="entry name" value="Type III secretory system chaperone-like"/>
    <property type="match status" value="1"/>
</dbReference>
<comment type="caution">
    <text evidence="1">The sequence shown here is derived from an EMBL/GenBank/DDBJ whole genome shotgun (WGS) entry which is preliminary data.</text>
</comment>
<dbReference type="EMBL" id="LLEI02000091">
    <property type="protein sequence ID" value="OAJ92072.1"/>
    <property type="molecule type" value="Genomic_DNA"/>
</dbReference>
<dbReference type="AlphaFoldDB" id="A0A177XTW6"/>
<proteinExistence type="predicted"/>
<gene>
    <name evidence="1" type="ORF">APB76_22200</name>
</gene>
<dbReference type="GO" id="GO:0009306">
    <property type="term" value="P:protein secretion"/>
    <property type="evidence" value="ECO:0007669"/>
    <property type="project" value="InterPro"/>
</dbReference>
<dbReference type="NCBIfam" id="TIGR02503">
    <property type="entry name" value="type_III_SycN"/>
    <property type="match status" value="1"/>
</dbReference>